<organism evidence="1 2">
    <name type="scientific">Prevotella disiens</name>
    <dbReference type="NCBI Taxonomy" id="28130"/>
    <lineage>
        <taxon>Bacteria</taxon>
        <taxon>Pseudomonadati</taxon>
        <taxon>Bacteroidota</taxon>
        <taxon>Bacteroidia</taxon>
        <taxon>Bacteroidales</taxon>
        <taxon>Prevotellaceae</taxon>
        <taxon>Prevotella</taxon>
    </lineage>
</organism>
<dbReference type="EMBL" id="QSRD01000015">
    <property type="protein sequence ID" value="RGL03398.1"/>
    <property type="molecule type" value="Genomic_DNA"/>
</dbReference>
<comment type="caution">
    <text evidence="1">The sequence shown here is derived from an EMBL/GenBank/DDBJ whole genome shotgun (WGS) entry which is preliminary data.</text>
</comment>
<sequence>MCSNSDDYTNQSYIFMKKVTFTIIAALTYIMSMAQNSNNQHLFSVLKTQSQQKSLRMFAKAAQSKLPIISDVIIRDKPEGEAIENLQRKAFCTVPGGTTGIDYVPQTCAVGNFLKGKDGNLYIYDALGKCYTFSYLKLEPLGGSSYVLHTPQAIDTDYDSEGKTINLYATRLKLEKTPDGLNYIPEMTADGKFVGDVKFELQDNTLTQVSDGKDAETELPNTIIALTTAEGEWRGFCTTDIVIKPFKETATELPEGLKPSTYVLNFLNLKSEKENIIAQVAIDGNDFYLKNPFVFDDENAPDMWIKGTKENSKVVFKPQYIGLNKDEHNYVFMKPTIYGYQTTDDGQQKMTVSNADNLTFDLDATTGKLTCNEKGLMLINEGLEELNVWAAYADPNLTIFVDKPFTPANPADIKLEEYSEEDGQPVVFSIKAQDVNGEFILPEHLYYNVYFDSDKAPYTFDTETYSQLDDNLTDIPVSYNDGDYFFLKGNLRMFYAYVKDFKRVGIQMIYKGGGETKRSEIVWCDNAAGITDCTADSKVKIEYYDLCGRRLLQPTKGFCISRITYSNGEQKTIKRIIR</sequence>
<evidence type="ECO:0008006" key="3">
    <source>
        <dbReference type="Google" id="ProtNLM"/>
    </source>
</evidence>
<accession>A0A3E4QLR2</accession>
<reference evidence="1 2" key="1">
    <citation type="submission" date="2018-08" db="EMBL/GenBank/DDBJ databases">
        <title>A genome reference for cultivated species of the human gut microbiota.</title>
        <authorList>
            <person name="Zou Y."/>
            <person name="Xue W."/>
            <person name="Luo G."/>
        </authorList>
    </citation>
    <scope>NUCLEOTIDE SEQUENCE [LARGE SCALE GENOMIC DNA]</scope>
    <source>
        <strain evidence="1 2">TF09-12</strain>
    </source>
</reference>
<evidence type="ECO:0000313" key="1">
    <source>
        <dbReference type="EMBL" id="RGL03398.1"/>
    </source>
</evidence>
<name>A0A3E4QLR2_9BACT</name>
<dbReference type="AlphaFoldDB" id="A0A3E4QLR2"/>
<evidence type="ECO:0000313" key="2">
    <source>
        <dbReference type="Proteomes" id="UP000260835"/>
    </source>
</evidence>
<gene>
    <name evidence="1" type="ORF">DXC89_03180</name>
</gene>
<protein>
    <recommendedName>
        <fullName evidence="3">WG repeat-containing protein</fullName>
    </recommendedName>
</protein>
<proteinExistence type="predicted"/>
<dbReference type="Proteomes" id="UP000260835">
    <property type="component" value="Unassembled WGS sequence"/>
</dbReference>